<feature type="transmembrane region" description="Helical" evidence="1">
    <location>
        <begin position="21"/>
        <end position="39"/>
    </location>
</feature>
<evidence type="ECO:0000313" key="2">
    <source>
        <dbReference type="EMBL" id="NHZ65712.1"/>
    </source>
</evidence>
<dbReference type="RefSeq" id="WP_167239651.1">
    <property type="nucleotide sequence ID" value="NZ_WHJF01000095.1"/>
</dbReference>
<organism evidence="2 3">
    <name type="scientific">Massilia genomosp. 1</name>
    <dbReference type="NCBI Taxonomy" id="2609280"/>
    <lineage>
        <taxon>Bacteria</taxon>
        <taxon>Pseudomonadati</taxon>
        <taxon>Pseudomonadota</taxon>
        <taxon>Betaproteobacteria</taxon>
        <taxon>Burkholderiales</taxon>
        <taxon>Oxalobacteraceae</taxon>
        <taxon>Telluria group</taxon>
        <taxon>Massilia</taxon>
    </lineage>
</organism>
<evidence type="ECO:0000313" key="3">
    <source>
        <dbReference type="Proteomes" id="UP000610594"/>
    </source>
</evidence>
<keyword evidence="3" id="KW-1185">Reference proteome</keyword>
<dbReference type="EMBL" id="WHJF01000095">
    <property type="protein sequence ID" value="NHZ65712.1"/>
    <property type="molecule type" value="Genomic_DNA"/>
</dbReference>
<gene>
    <name evidence="2" type="ORF">F1735_26000</name>
</gene>
<comment type="caution">
    <text evidence="2">The sequence shown here is derived from an EMBL/GenBank/DDBJ whole genome shotgun (WGS) entry which is preliminary data.</text>
</comment>
<proteinExistence type="predicted"/>
<reference evidence="2 3" key="1">
    <citation type="submission" date="2019-10" db="EMBL/GenBank/DDBJ databases">
        <title>Taxonomy of Antarctic Massilia spp.: description of Massilia rubra sp. nov., Massilia aquatica sp. nov., Massilia mucilaginosa sp. nov., Massilia frigida sp. nov. isolated from streams, lakes and regoliths.</title>
        <authorList>
            <person name="Holochova P."/>
            <person name="Sedlacek I."/>
            <person name="Kralova S."/>
            <person name="Maslanova I."/>
            <person name="Busse H.-J."/>
            <person name="Stankova E."/>
            <person name="Vrbovska V."/>
            <person name="Kovarovic V."/>
            <person name="Bartak M."/>
            <person name="Svec P."/>
            <person name="Pantucek R."/>
        </authorList>
    </citation>
    <scope>NUCLEOTIDE SEQUENCE [LARGE SCALE GENOMIC DNA]</scope>
    <source>
        <strain evidence="2 3">CCM 8694</strain>
    </source>
</reference>
<sequence>MQELSSDEINSVSGAVTQGQVLNYGAAVTAVGAAVLFAVGSPLLVAGGSAFAIASAGMWLGSAALDMGWGSRRLQRAADSND</sequence>
<evidence type="ECO:0000256" key="1">
    <source>
        <dbReference type="SAM" id="Phobius"/>
    </source>
</evidence>
<keyword evidence="1" id="KW-0472">Membrane</keyword>
<dbReference type="Proteomes" id="UP000610594">
    <property type="component" value="Unassembled WGS sequence"/>
</dbReference>
<keyword evidence="1" id="KW-0812">Transmembrane</keyword>
<accession>A0ABX0MUJ1</accession>
<name>A0ABX0MUJ1_9BURK</name>
<protein>
    <submittedName>
        <fullName evidence="2">Uncharacterized protein</fullName>
    </submittedName>
</protein>
<keyword evidence="1" id="KW-1133">Transmembrane helix</keyword>
<feature type="transmembrane region" description="Helical" evidence="1">
    <location>
        <begin position="45"/>
        <end position="65"/>
    </location>
</feature>